<reference evidence="4" key="1">
    <citation type="submission" date="2021-02" db="EMBL/GenBank/DDBJ databases">
        <authorList>
            <person name="Nowell W R."/>
        </authorList>
    </citation>
    <scope>NUCLEOTIDE SEQUENCE</scope>
</reference>
<dbReference type="EMBL" id="CAJNOO010004324">
    <property type="protein sequence ID" value="CAF1377399.1"/>
    <property type="molecule type" value="Genomic_DNA"/>
</dbReference>
<proteinExistence type="predicted"/>
<feature type="non-terminal residue" evidence="4">
    <location>
        <position position="1"/>
    </location>
</feature>
<dbReference type="EMBL" id="CAJOAX010007450">
    <property type="protein sequence ID" value="CAF4009920.1"/>
    <property type="molecule type" value="Genomic_DNA"/>
</dbReference>
<dbReference type="EMBL" id="CAJNOU010004740">
    <property type="protein sequence ID" value="CAF1453159.1"/>
    <property type="molecule type" value="Genomic_DNA"/>
</dbReference>
<evidence type="ECO:0000256" key="1">
    <source>
        <dbReference type="SAM" id="Phobius"/>
    </source>
</evidence>
<protein>
    <submittedName>
        <fullName evidence="4">Uncharacterized protein</fullName>
    </submittedName>
</protein>
<dbReference type="Proteomes" id="UP000663874">
    <property type="component" value="Unassembled WGS sequence"/>
</dbReference>
<keyword evidence="1" id="KW-0812">Transmembrane</keyword>
<sequence>ATSVGKNGTFPARFCVKISGRILSIDGNANASYLNTIIYYRTRVVDNIMESTKSVEISGNFRLKGFQHWTGSIHLQGSMSLGVFDGCNIAQNLYSSLIITITTLLITMYISCFYY</sequence>
<evidence type="ECO:0000313" key="2">
    <source>
        <dbReference type="EMBL" id="CAF1377399.1"/>
    </source>
</evidence>
<organism evidence="4 6">
    <name type="scientific">Rotaria sordida</name>
    <dbReference type="NCBI Taxonomy" id="392033"/>
    <lineage>
        <taxon>Eukaryota</taxon>
        <taxon>Metazoa</taxon>
        <taxon>Spiralia</taxon>
        <taxon>Gnathifera</taxon>
        <taxon>Rotifera</taxon>
        <taxon>Eurotatoria</taxon>
        <taxon>Bdelloidea</taxon>
        <taxon>Philodinida</taxon>
        <taxon>Philodinidae</taxon>
        <taxon>Rotaria</taxon>
    </lineage>
</organism>
<keyword evidence="1" id="KW-1133">Transmembrane helix</keyword>
<comment type="caution">
    <text evidence="4">The sequence shown here is derived from an EMBL/GenBank/DDBJ whole genome shotgun (WGS) entry which is preliminary data.</text>
</comment>
<dbReference type="Proteomes" id="UP000663882">
    <property type="component" value="Unassembled WGS sequence"/>
</dbReference>
<evidence type="ECO:0000313" key="6">
    <source>
        <dbReference type="Proteomes" id="UP000663874"/>
    </source>
</evidence>
<accession>A0A819P799</accession>
<gene>
    <name evidence="4" type="ORF">FNK824_LOCUS26334</name>
    <name evidence="5" type="ORF">OTI717_LOCUS29487</name>
    <name evidence="2" type="ORF">RFH988_LOCUS33665</name>
    <name evidence="3" type="ORF">SEV965_LOCUS33788</name>
</gene>
<evidence type="ECO:0000313" key="5">
    <source>
        <dbReference type="EMBL" id="CAF4009920.1"/>
    </source>
</evidence>
<name>A0A819P799_9BILA</name>
<dbReference type="OrthoDB" id="75169at2759"/>
<dbReference type="EMBL" id="CAJOBE010006483">
    <property type="protein sequence ID" value="CAF4008077.1"/>
    <property type="molecule type" value="Genomic_DNA"/>
</dbReference>
<evidence type="ECO:0000313" key="3">
    <source>
        <dbReference type="EMBL" id="CAF1453159.1"/>
    </source>
</evidence>
<dbReference type="AlphaFoldDB" id="A0A819P799"/>
<dbReference type="Proteomes" id="UP000663823">
    <property type="component" value="Unassembled WGS sequence"/>
</dbReference>
<evidence type="ECO:0000313" key="4">
    <source>
        <dbReference type="EMBL" id="CAF4008077.1"/>
    </source>
</evidence>
<dbReference type="Proteomes" id="UP000663889">
    <property type="component" value="Unassembled WGS sequence"/>
</dbReference>
<keyword evidence="1" id="KW-0472">Membrane</keyword>
<feature type="transmembrane region" description="Helical" evidence="1">
    <location>
        <begin position="93"/>
        <end position="114"/>
    </location>
</feature>